<dbReference type="EMBL" id="CP014699">
    <property type="protein sequence ID" value="AND79559.1"/>
    <property type="molecule type" value="Genomic_DNA"/>
</dbReference>
<dbReference type="PROSITE" id="PS50995">
    <property type="entry name" value="HTH_MARR_2"/>
    <property type="match status" value="1"/>
</dbReference>
<proteinExistence type="inferred from homology"/>
<comment type="subcellular location">
    <subcellularLocation>
        <location evidence="1">Cytoplasm</location>
    </subcellularLocation>
</comment>
<dbReference type="GO" id="GO:0003677">
    <property type="term" value="F:DNA binding"/>
    <property type="evidence" value="ECO:0007669"/>
    <property type="project" value="UniProtKB-KW"/>
</dbReference>
<dbReference type="InterPro" id="IPR000835">
    <property type="entry name" value="HTH_MarR-typ"/>
</dbReference>
<evidence type="ECO:0000256" key="5">
    <source>
        <dbReference type="ARBA" id="ARBA00046337"/>
    </source>
</evidence>
<gene>
    <name evidence="9" type="ORF">A0O21_05725</name>
</gene>
<evidence type="ECO:0000256" key="2">
    <source>
        <dbReference type="ARBA" id="ARBA00023015"/>
    </source>
</evidence>
<evidence type="ECO:0000313" key="9">
    <source>
        <dbReference type="EMBL" id="AND79559.1"/>
    </source>
</evidence>
<evidence type="ECO:0000256" key="7">
    <source>
        <dbReference type="ARBA" id="ARBA00047207"/>
    </source>
</evidence>
<dbReference type="Gene3D" id="1.10.10.10">
    <property type="entry name" value="Winged helix-like DNA-binding domain superfamily/Winged helix DNA-binding domain"/>
    <property type="match status" value="1"/>
</dbReference>
<evidence type="ECO:0000256" key="1">
    <source>
        <dbReference type="ARBA" id="ARBA00004496"/>
    </source>
</evidence>
<dbReference type="AlphaFoldDB" id="A0A172Q7U6"/>
<evidence type="ECO:0000259" key="8">
    <source>
        <dbReference type="PROSITE" id="PS50995"/>
    </source>
</evidence>
<dbReference type="InterPro" id="IPR036390">
    <property type="entry name" value="WH_DNA-bd_sf"/>
</dbReference>
<comment type="similarity">
    <text evidence="5">Belongs to the SarZ family.</text>
</comment>
<evidence type="ECO:0000256" key="3">
    <source>
        <dbReference type="ARBA" id="ARBA00023125"/>
    </source>
</evidence>
<dbReference type="PRINTS" id="PR00598">
    <property type="entry name" value="HTHMARR"/>
</dbReference>
<evidence type="ECO:0000256" key="6">
    <source>
        <dbReference type="ARBA" id="ARBA00047188"/>
    </source>
</evidence>
<feature type="domain" description="HTH marR-type" evidence="8">
    <location>
        <begin position="16"/>
        <end position="145"/>
    </location>
</feature>
<sequence length="155" mass="18144">MVGKKDDNWSSSFTLDNHLCFSLYVCSREFINSYDPFLSKLNLTYTQYVTMTVLWEEHQALTKHLKERLFLDSGTLTPVLKKLEEKGLVTKERSKNDARDVVVTLTETGKAMQKEAQEFPEGMRQLFSEIKQKEELNQLLQQMVTVFQNRRKSKV</sequence>
<dbReference type="KEGG" id="spat:A0O21_05725"/>
<keyword evidence="10" id="KW-1185">Reference proteome</keyword>
<dbReference type="SUPFAM" id="SSF46785">
    <property type="entry name" value="Winged helix' DNA-binding domain"/>
    <property type="match status" value="1"/>
</dbReference>
<protein>
    <recommendedName>
        <fullName evidence="6">HTH-type transcriptional regulator SarZ</fullName>
    </recommendedName>
    <alternativeName>
        <fullName evidence="7">Staphylococcal accessory regulator Z</fullName>
    </alternativeName>
</protein>
<dbReference type="RefSeq" id="WP_067062646.1">
    <property type="nucleotide sequence ID" value="NZ_CP014699.1"/>
</dbReference>
<keyword evidence="2" id="KW-0805">Transcription regulation</keyword>
<dbReference type="GO" id="GO:0005737">
    <property type="term" value="C:cytoplasm"/>
    <property type="evidence" value="ECO:0007669"/>
    <property type="project" value="UniProtKB-SubCell"/>
</dbReference>
<reference evidence="10" key="2">
    <citation type="submission" date="2016-03" db="EMBL/GenBank/DDBJ databases">
        <title>Streptococcus antelopensis sp. nov., isolated from the feces of the Tibetan antelope (Pantholops hodgsonii) in Hoh Xil National Nature Reserve, Qinghai, China.</title>
        <authorList>
            <person name="Bai X."/>
        </authorList>
    </citation>
    <scope>NUCLEOTIDE SEQUENCE [LARGE SCALE GENOMIC DNA]</scope>
    <source>
        <strain evidence="10">TA 26</strain>
    </source>
</reference>
<dbReference type="PANTHER" id="PTHR42756">
    <property type="entry name" value="TRANSCRIPTIONAL REGULATOR, MARR"/>
    <property type="match status" value="1"/>
</dbReference>
<dbReference type="PANTHER" id="PTHR42756:SF1">
    <property type="entry name" value="TRANSCRIPTIONAL REPRESSOR OF EMRAB OPERON"/>
    <property type="match status" value="1"/>
</dbReference>
<evidence type="ECO:0000256" key="4">
    <source>
        <dbReference type="ARBA" id="ARBA00023163"/>
    </source>
</evidence>
<dbReference type="InterPro" id="IPR036388">
    <property type="entry name" value="WH-like_DNA-bd_sf"/>
</dbReference>
<name>A0A172Q7U6_9STRE</name>
<dbReference type="GO" id="GO:0003700">
    <property type="term" value="F:DNA-binding transcription factor activity"/>
    <property type="evidence" value="ECO:0007669"/>
    <property type="project" value="InterPro"/>
</dbReference>
<dbReference type="SMART" id="SM00347">
    <property type="entry name" value="HTH_MARR"/>
    <property type="match status" value="1"/>
</dbReference>
<dbReference type="OrthoDB" id="9806864at2"/>
<evidence type="ECO:0000313" key="10">
    <source>
        <dbReference type="Proteomes" id="UP000077317"/>
    </source>
</evidence>
<dbReference type="InterPro" id="IPR055166">
    <property type="entry name" value="Transc_reg_Sar_Rot_HTH"/>
</dbReference>
<dbReference type="Pfam" id="PF22381">
    <property type="entry name" value="Staph_reg_Sar_Rot"/>
    <property type="match status" value="1"/>
</dbReference>
<organism evidence="9 10">
    <name type="scientific">Streptococcus pantholopis</name>
    <dbReference type="NCBI Taxonomy" id="1811193"/>
    <lineage>
        <taxon>Bacteria</taxon>
        <taxon>Bacillati</taxon>
        <taxon>Bacillota</taxon>
        <taxon>Bacilli</taxon>
        <taxon>Lactobacillales</taxon>
        <taxon>Streptococcaceae</taxon>
        <taxon>Streptococcus</taxon>
    </lineage>
</organism>
<keyword evidence="3" id="KW-0238">DNA-binding</keyword>
<reference evidence="9 10" key="1">
    <citation type="journal article" date="2016" name="Int. J. Syst. Evol. Microbiol.">
        <title>Streptococcuspantholopis sp. nov., isolated from faeces of the Tibetan antelope (Pantholops hodgsonii).</title>
        <authorList>
            <person name="Bai X."/>
            <person name="Xiong Y."/>
            <person name="Lu S."/>
            <person name="Jin D."/>
            <person name="Lai X."/>
            <person name="Yang J."/>
            <person name="Niu L."/>
            <person name="Hu S."/>
            <person name="Meng X."/>
            <person name="Pu J."/>
            <person name="Ye C."/>
            <person name="Xu J."/>
        </authorList>
    </citation>
    <scope>NUCLEOTIDE SEQUENCE [LARGE SCALE GENOMIC DNA]</scope>
    <source>
        <strain evidence="9 10">TA 26</strain>
    </source>
</reference>
<accession>A0A172Q7U6</accession>
<dbReference type="Proteomes" id="UP000077317">
    <property type="component" value="Chromosome"/>
</dbReference>
<keyword evidence="4" id="KW-0804">Transcription</keyword>